<evidence type="ECO:0000256" key="3">
    <source>
        <dbReference type="ARBA" id="ARBA00012584"/>
    </source>
</evidence>
<dbReference type="GO" id="GO:0061710">
    <property type="term" value="F:L-threonylcarbamoyladenylate synthase"/>
    <property type="evidence" value="ECO:0007669"/>
    <property type="project" value="UniProtKB-EC"/>
</dbReference>
<dbReference type="GO" id="GO:0005737">
    <property type="term" value="C:cytoplasm"/>
    <property type="evidence" value="ECO:0007669"/>
    <property type="project" value="UniProtKB-SubCell"/>
</dbReference>
<comment type="similarity">
    <text evidence="2">Belongs to the SUA5 family.</text>
</comment>
<keyword evidence="8" id="KW-0547">Nucleotide-binding</keyword>
<reference evidence="13" key="1">
    <citation type="submission" date="2022-07" db="EMBL/GenBank/DDBJ databases">
        <title>Description and genome-wide analysis of Profundicola chukchiensis gen. nov., sp. nov., marine bacteria isolated from bottom sediments of the Chukchi Sea.</title>
        <authorList>
            <person name="Romanenko L."/>
            <person name="Otstavnykh N."/>
            <person name="Kurilenko V."/>
            <person name="Eremeev V."/>
            <person name="Velansky P."/>
            <person name="Mikhailov V."/>
            <person name="Isaeva M."/>
        </authorList>
    </citation>
    <scope>NUCLEOTIDE SEQUENCE</scope>
    <source>
        <strain evidence="13">KMM 9713</strain>
    </source>
</reference>
<dbReference type="InterPro" id="IPR017945">
    <property type="entry name" value="DHBP_synth_RibB-like_a/b_dom"/>
</dbReference>
<evidence type="ECO:0000256" key="10">
    <source>
        <dbReference type="ARBA" id="ARBA00029774"/>
    </source>
</evidence>
<keyword evidence="6" id="KW-0819">tRNA processing</keyword>
<feature type="domain" description="YrdC-like" evidence="12">
    <location>
        <begin position="1"/>
        <end position="182"/>
    </location>
</feature>
<keyword evidence="5 13" id="KW-0808">Transferase</keyword>
<evidence type="ECO:0000313" key="13">
    <source>
        <dbReference type="EMBL" id="MDG4947026.1"/>
    </source>
</evidence>
<dbReference type="PANTHER" id="PTHR17490:SF16">
    <property type="entry name" value="THREONYLCARBAMOYL-AMP SYNTHASE"/>
    <property type="match status" value="1"/>
</dbReference>
<sequence>MQQITEILQNSGVILTPTDTTFGLSCLAFDQKAIVKLNQLKHRPDNKSYILLVDSDASLQKYVDVPDLAWDIIDLSEKPVTIVYEKILELPDFLLSPEGTIAIRVVKYPLLQRLIQRSKQPLISTSANIAGEAAPTNYQQIPNQILEQVDYIMPEVETFVPEFPSSSLIQITHDFQVKVLRT</sequence>
<dbReference type="SUPFAM" id="SSF55821">
    <property type="entry name" value="YrdC/RibB"/>
    <property type="match status" value="1"/>
</dbReference>
<evidence type="ECO:0000256" key="4">
    <source>
        <dbReference type="ARBA" id="ARBA00022490"/>
    </source>
</evidence>
<organism evidence="13 14">
    <name type="scientific">Profundicola chukchiensis</name>
    <dbReference type="NCBI Taxonomy" id="2961959"/>
    <lineage>
        <taxon>Bacteria</taxon>
        <taxon>Pseudomonadati</taxon>
        <taxon>Bacteroidota</taxon>
        <taxon>Flavobacteriia</taxon>
        <taxon>Flavobacteriales</taxon>
        <taxon>Weeksellaceae</taxon>
        <taxon>Profundicola</taxon>
    </lineage>
</organism>
<keyword evidence="9" id="KW-0067">ATP-binding</keyword>
<evidence type="ECO:0000256" key="5">
    <source>
        <dbReference type="ARBA" id="ARBA00022679"/>
    </source>
</evidence>
<keyword evidence="4" id="KW-0963">Cytoplasm</keyword>
<dbReference type="EMBL" id="JANCMU010000010">
    <property type="protein sequence ID" value="MDG4947026.1"/>
    <property type="molecule type" value="Genomic_DNA"/>
</dbReference>
<evidence type="ECO:0000256" key="7">
    <source>
        <dbReference type="ARBA" id="ARBA00022695"/>
    </source>
</evidence>
<dbReference type="PROSITE" id="PS51163">
    <property type="entry name" value="YRDC"/>
    <property type="match status" value="1"/>
</dbReference>
<dbReference type="InterPro" id="IPR006070">
    <property type="entry name" value="Sua5-like_dom"/>
</dbReference>
<dbReference type="GO" id="GO:0006450">
    <property type="term" value="P:regulation of translational fidelity"/>
    <property type="evidence" value="ECO:0007669"/>
    <property type="project" value="TreeGrafter"/>
</dbReference>
<keyword evidence="7 13" id="KW-0548">Nucleotidyltransferase</keyword>
<dbReference type="RefSeq" id="WP_304421291.1">
    <property type="nucleotide sequence ID" value="NZ_JANCMU010000010.1"/>
</dbReference>
<proteinExistence type="inferred from homology"/>
<name>A0A9X4RVS6_9FLAO</name>
<evidence type="ECO:0000256" key="11">
    <source>
        <dbReference type="ARBA" id="ARBA00048366"/>
    </source>
</evidence>
<dbReference type="GO" id="GO:0003725">
    <property type="term" value="F:double-stranded RNA binding"/>
    <property type="evidence" value="ECO:0007669"/>
    <property type="project" value="InterPro"/>
</dbReference>
<dbReference type="AlphaFoldDB" id="A0A9X4RVS6"/>
<evidence type="ECO:0000256" key="6">
    <source>
        <dbReference type="ARBA" id="ARBA00022694"/>
    </source>
</evidence>
<dbReference type="Pfam" id="PF01300">
    <property type="entry name" value="Sua5_yciO_yrdC"/>
    <property type="match status" value="1"/>
</dbReference>
<dbReference type="InterPro" id="IPR050156">
    <property type="entry name" value="TC-AMP_synthase_SUA5"/>
</dbReference>
<dbReference type="NCBIfam" id="TIGR00057">
    <property type="entry name" value="L-threonylcarbamoyladenylate synthase"/>
    <property type="match status" value="1"/>
</dbReference>
<dbReference type="PANTHER" id="PTHR17490">
    <property type="entry name" value="SUA5"/>
    <property type="match status" value="1"/>
</dbReference>
<evidence type="ECO:0000256" key="9">
    <source>
        <dbReference type="ARBA" id="ARBA00022840"/>
    </source>
</evidence>
<keyword evidence="14" id="KW-1185">Reference proteome</keyword>
<evidence type="ECO:0000313" key="14">
    <source>
        <dbReference type="Proteomes" id="UP001152599"/>
    </source>
</evidence>
<comment type="catalytic activity">
    <reaction evidence="11">
        <text>L-threonine + hydrogencarbonate + ATP = L-threonylcarbamoyladenylate + diphosphate + H2O</text>
        <dbReference type="Rhea" id="RHEA:36407"/>
        <dbReference type="ChEBI" id="CHEBI:15377"/>
        <dbReference type="ChEBI" id="CHEBI:17544"/>
        <dbReference type="ChEBI" id="CHEBI:30616"/>
        <dbReference type="ChEBI" id="CHEBI:33019"/>
        <dbReference type="ChEBI" id="CHEBI:57926"/>
        <dbReference type="ChEBI" id="CHEBI:73682"/>
        <dbReference type="EC" id="2.7.7.87"/>
    </reaction>
</comment>
<dbReference type="Gene3D" id="3.90.870.10">
    <property type="entry name" value="DHBP synthase"/>
    <property type="match status" value="1"/>
</dbReference>
<evidence type="ECO:0000256" key="8">
    <source>
        <dbReference type="ARBA" id="ARBA00022741"/>
    </source>
</evidence>
<dbReference type="GO" id="GO:0005524">
    <property type="term" value="F:ATP binding"/>
    <property type="evidence" value="ECO:0007669"/>
    <property type="project" value="UniProtKB-KW"/>
</dbReference>
<evidence type="ECO:0000256" key="2">
    <source>
        <dbReference type="ARBA" id="ARBA00007663"/>
    </source>
</evidence>
<dbReference type="EC" id="2.7.7.87" evidence="3"/>
<accession>A0A9X4RVS6</accession>
<gene>
    <name evidence="13" type="ORF">NMK71_11445</name>
</gene>
<dbReference type="Proteomes" id="UP001152599">
    <property type="component" value="Unassembled WGS sequence"/>
</dbReference>
<dbReference type="GO" id="GO:0000049">
    <property type="term" value="F:tRNA binding"/>
    <property type="evidence" value="ECO:0007669"/>
    <property type="project" value="TreeGrafter"/>
</dbReference>
<comment type="caution">
    <text evidence="13">The sequence shown here is derived from an EMBL/GenBank/DDBJ whole genome shotgun (WGS) entry which is preliminary data.</text>
</comment>
<dbReference type="GO" id="GO:0008033">
    <property type="term" value="P:tRNA processing"/>
    <property type="evidence" value="ECO:0007669"/>
    <property type="project" value="UniProtKB-KW"/>
</dbReference>
<evidence type="ECO:0000259" key="12">
    <source>
        <dbReference type="PROSITE" id="PS51163"/>
    </source>
</evidence>
<evidence type="ECO:0000256" key="1">
    <source>
        <dbReference type="ARBA" id="ARBA00004496"/>
    </source>
</evidence>
<protein>
    <recommendedName>
        <fullName evidence="10">L-threonylcarbamoyladenylate synthase</fullName>
        <ecNumber evidence="3">2.7.7.87</ecNumber>
    </recommendedName>
    <alternativeName>
        <fullName evidence="10">L-threonylcarbamoyladenylate synthase</fullName>
    </alternativeName>
</protein>
<comment type="subcellular location">
    <subcellularLocation>
        <location evidence="1">Cytoplasm</location>
    </subcellularLocation>
</comment>